<dbReference type="AlphaFoldDB" id="A0A699H8N2"/>
<sequence length="323" mass="36288">MDFRSFMLGGVDGELNFLLAEGASEGQNSPSAKSVNNNAPMINATPLSFVYRSNVVDFNDPSYGEDEQTLVGPFLSLHPEASKKFKILSKRKVASGVPRKALPLTALVRGSCFWCSWCSWCSWEGLAFESLKRSRELISILYKAKTSYDVIRARELDKDRAYAELERKYNEALKDLDKNPLVSDMRAEIKALQGQVDGLPSEYNMLILEEKNSLKQYRAAVVYKVIPDAAMKLIRSDDLDVLIAKLVRSSIIYGRCQAFEEFAAMEDPFVLEKISGYRPSLKEEYDQVGDALANASYPFLAEYVAHAYASLEQLLSKKSPLLR</sequence>
<evidence type="ECO:0000313" key="1">
    <source>
        <dbReference type="EMBL" id="GEX70534.1"/>
    </source>
</evidence>
<protein>
    <submittedName>
        <fullName evidence="1">Uncharacterized protein</fullName>
    </submittedName>
</protein>
<dbReference type="EMBL" id="BKCJ010124766">
    <property type="protein sequence ID" value="GEX70534.1"/>
    <property type="molecule type" value="Genomic_DNA"/>
</dbReference>
<proteinExistence type="predicted"/>
<gene>
    <name evidence="1" type="ORF">Tci_342509</name>
</gene>
<accession>A0A699H8N2</accession>
<comment type="caution">
    <text evidence="1">The sequence shown here is derived from an EMBL/GenBank/DDBJ whole genome shotgun (WGS) entry which is preliminary data.</text>
</comment>
<organism evidence="1">
    <name type="scientific">Tanacetum cinerariifolium</name>
    <name type="common">Dalmatian daisy</name>
    <name type="synonym">Chrysanthemum cinerariifolium</name>
    <dbReference type="NCBI Taxonomy" id="118510"/>
    <lineage>
        <taxon>Eukaryota</taxon>
        <taxon>Viridiplantae</taxon>
        <taxon>Streptophyta</taxon>
        <taxon>Embryophyta</taxon>
        <taxon>Tracheophyta</taxon>
        <taxon>Spermatophyta</taxon>
        <taxon>Magnoliopsida</taxon>
        <taxon>eudicotyledons</taxon>
        <taxon>Gunneridae</taxon>
        <taxon>Pentapetalae</taxon>
        <taxon>asterids</taxon>
        <taxon>campanulids</taxon>
        <taxon>Asterales</taxon>
        <taxon>Asteraceae</taxon>
        <taxon>Asteroideae</taxon>
        <taxon>Anthemideae</taxon>
        <taxon>Anthemidinae</taxon>
        <taxon>Tanacetum</taxon>
    </lineage>
</organism>
<reference evidence="1" key="1">
    <citation type="journal article" date="2019" name="Sci. Rep.">
        <title>Draft genome of Tanacetum cinerariifolium, the natural source of mosquito coil.</title>
        <authorList>
            <person name="Yamashiro T."/>
            <person name="Shiraishi A."/>
            <person name="Satake H."/>
            <person name="Nakayama K."/>
        </authorList>
    </citation>
    <scope>NUCLEOTIDE SEQUENCE</scope>
</reference>
<name>A0A699H8N2_TANCI</name>